<dbReference type="Proteomes" id="UP000557392">
    <property type="component" value="Unassembled WGS sequence"/>
</dbReference>
<evidence type="ECO:0008006" key="4">
    <source>
        <dbReference type="Google" id="ProtNLM"/>
    </source>
</evidence>
<comment type="caution">
    <text evidence="2">The sequence shown here is derived from an EMBL/GenBank/DDBJ whole genome shotgun (WGS) entry which is preliminary data.</text>
</comment>
<gene>
    <name evidence="2" type="ORF">GGR46_000940</name>
</gene>
<keyword evidence="3" id="KW-1185">Reference proteome</keyword>
<keyword evidence="1" id="KW-0732">Signal</keyword>
<accession>A0A7W6JPY0</accession>
<feature type="chain" id="PRO_5030724697" description="Protein CsuE" evidence="1">
    <location>
        <begin position="25"/>
        <end position="343"/>
    </location>
</feature>
<dbReference type="AlphaFoldDB" id="A0A7W6JPY0"/>
<dbReference type="RefSeq" id="WP_183995020.1">
    <property type="nucleotide sequence ID" value="NZ_JACIEH010000001.1"/>
</dbReference>
<evidence type="ECO:0000256" key="1">
    <source>
        <dbReference type="SAM" id="SignalP"/>
    </source>
</evidence>
<sequence>MIPSLRTLALAWLVLTLWSAPALACTVSSPASSSLGSYSPNAIRAGAVPVISHFGGINCSNSVITLLGGNVLTATISNANSFKLTSAGQPDGAFQLFPSATSSSAMASGVAVNFLNPAVIDILGLLGGSPSNIPLFIKPSSATALTPGIYNGAFRVTWAWKFCSGVWIGSTCTLGTLDQGSGFSDISFTMTVVAKPVTVAMSAVTTWDPIAGTTFPKAIIGAKKRMTVTVTNPDIVATDLNSVRVEIPSQTGTSIALEGDGASGGAPIVFTDGNPSSTLAFSYTNAGDSGDDVDFYSDGTGWAYVPTPGDVVSQRLVKKVRLKPRGKLAPGSSFTVTLPYRVE</sequence>
<reference evidence="2 3" key="1">
    <citation type="submission" date="2020-08" db="EMBL/GenBank/DDBJ databases">
        <title>Genomic Encyclopedia of Type Strains, Phase IV (KMG-IV): sequencing the most valuable type-strain genomes for metagenomic binning, comparative biology and taxonomic classification.</title>
        <authorList>
            <person name="Goeker M."/>
        </authorList>
    </citation>
    <scope>NUCLEOTIDE SEQUENCE [LARGE SCALE GENOMIC DNA]</scope>
    <source>
        <strain evidence="2 3">DSM 101806</strain>
    </source>
</reference>
<evidence type="ECO:0000313" key="3">
    <source>
        <dbReference type="Proteomes" id="UP000557392"/>
    </source>
</evidence>
<proteinExistence type="predicted"/>
<feature type="signal peptide" evidence="1">
    <location>
        <begin position="1"/>
        <end position="24"/>
    </location>
</feature>
<protein>
    <recommendedName>
        <fullName evidence="4">Protein CsuE</fullName>
    </recommendedName>
</protein>
<evidence type="ECO:0000313" key="2">
    <source>
        <dbReference type="EMBL" id="MBB4097407.1"/>
    </source>
</evidence>
<dbReference type="EMBL" id="JACIEH010000001">
    <property type="protein sequence ID" value="MBB4097407.1"/>
    <property type="molecule type" value="Genomic_DNA"/>
</dbReference>
<organism evidence="2 3">
    <name type="scientific">Sphingomonas kyeonggiensis</name>
    <dbReference type="NCBI Taxonomy" id="1268553"/>
    <lineage>
        <taxon>Bacteria</taxon>
        <taxon>Pseudomonadati</taxon>
        <taxon>Pseudomonadota</taxon>
        <taxon>Alphaproteobacteria</taxon>
        <taxon>Sphingomonadales</taxon>
        <taxon>Sphingomonadaceae</taxon>
        <taxon>Sphingomonas</taxon>
    </lineage>
</organism>
<name>A0A7W6JPY0_9SPHN</name>